<dbReference type="AlphaFoldDB" id="A0A0A0JCY3"/>
<dbReference type="OrthoDB" id="3572254at2"/>
<dbReference type="InterPro" id="IPR016181">
    <property type="entry name" value="Acyl_CoA_acyltransferase"/>
</dbReference>
<dbReference type="PROSITE" id="PS51186">
    <property type="entry name" value="GNAT"/>
    <property type="match status" value="2"/>
</dbReference>
<dbReference type="EMBL" id="AVPJ01000001">
    <property type="protein sequence ID" value="KGN34659.1"/>
    <property type="molecule type" value="Genomic_DNA"/>
</dbReference>
<dbReference type="SUPFAM" id="SSF55729">
    <property type="entry name" value="Acyl-CoA N-acyltransferases (Nat)"/>
    <property type="match status" value="2"/>
</dbReference>
<keyword evidence="5" id="KW-1185">Reference proteome</keyword>
<organism evidence="4 5">
    <name type="scientific">Knoellia sinensis KCTC 19936</name>
    <dbReference type="NCBI Taxonomy" id="1385520"/>
    <lineage>
        <taxon>Bacteria</taxon>
        <taxon>Bacillati</taxon>
        <taxon>Actinomycetota</taxon>
        <taxon>Actinomycetes</taxon>
        <taxon>Micrococcales</taxon>
        <taxon>Intrasporangiaceae</taxon>
        <taxon>Knoellia</taxon>
    </lineage>
</organism>
<dbReference type="InterPro" id="IPR050832">
    <property type="entry name" value="Bact_Acetyltransf"/>
</dbReference>
<comment type="caution">
    <text evidence="4">The sequence shown here is derived from an EMBL/GenBank/DDBJ whole genome shotgun (WGS) entry which is preliminary data.</text>
</comment>
<evidence type="ECO:0000256" key="2">
    <source>
        <dbReference type="ARBA" id="ARBA00023315"/>
    </source>
</evidence>
<accession>A0A0A0JCY3</accession>
<sequence>MPLPTVVETPRLILRPPTEADRDEWVRLHRDPRTYGHAPWAMAASDDEAGVAFEAAMWHWQEHGFGFWVAREQDSGPMVGVGGLRETRGDADYLNLYYRLAFDDQGRGLGRELSRFCTAFAVEYVPHLPVWALIGQNNPASIATAEASGLERCGIRQLKGDPVESPPALRFEAPRVEGTTAFDRATRAQVLDLWMRTNDAGGAVGFLPGASLERVDAALSAHEDAMCAGSTTAILLRAAADDRVLGLAFIVPVGTPLMPHVATVYRVMTDPEARGRNLGRLLMAGVHRMARASRIEILTLGVRSGMGTSAFYEACGYREAGRVMGAIRVAPGDDRDDITMTRRLDDADLKPDPRN</sequence>
<dbReference type="InterPro" id="IPR000182">
    <property type="entry name" value="GNAT_dom"/>
</dbReference>
<dbReference type="CDD" id="cd04301">
    <property type="entry name" value="NAT_SF"/>
    <property type="match status" value="1"/>
</dbReference>
<evidence type="ECO:0000259" key="3">
    <source>
        <dbReference type="PROSITE" id="PS51186"/>
    </source>
</evidence>
<evidence type="ECO:0000313" key="5">
    <source>
        <dbReference type="Proteomes" id="UP000030002"/>
    </source>
</evidence>
<gene>
    <name evidence="4" type="ORF">N802_00800</name>
</gene>
<feature type="domain" description="N-acetyltransferase" evidence="3">
    <location>
        <begin position="12"/>
        <end position="176"/>
    </location>
</feature>
<keyword evidence="1 4" id="KW-0808">Transferase</keyword>
<dbReference type="Gene3D" id="3.40.630.30">
    <property type="match status" value="2"/>
</dbReference>
<dbReference type="Pfam" id="PF00583">
    <property type="entry name" value="Acetyltransf_1"/>
    <property type="match status" value="1"/>
</dbReference>
<dbReference type="STRING" id="1385520.N802_00800"/>
<dbReference type="RefSeq" id="WP_035910837.1">
    <property type="nucleotide sequence ID" value="NZ_AVPJ01000001.1"/>
</dbReference>
<dbReference type="PANTHER" id="PTHR43877:SF2">
    <property type="entry name" value="AMINOALKYLPHOSPHONATE N-ACETYLTRANSFERASE-RELATED"/>
    <property type="match status" value="1"/>
</dbReference>
<protein>
    <submittedName>
        <fullName evidence="4">Acetyltransferase</fullName>
    </submittedName>
</protein>
<dbReference type="eggNOG" id="COG1247">
    <property type="taxonomic scope" value="Bacteria"/>
</dbReference>
<dbReference type="eggNOG" id="COG1670">
    <property type="taxonomic scope" value="Bacteria"/>
</dbReference>
<name>A0A0A0JCY3_9MICO</name>
<dbReference type="Pfam" id="PF13302">
    <property type="entry name" value="Acetyltransf_3"/>
    <property type="match status" value="1"/>
</dbReference>
<keyword evidence="2" id="KW-0012">Acyltransferase</keyword>
<dbReference type="Proteomes" id="UP000030002">
    <property type="component" value="Unassembled WGS sequence"/>
</dbReference>
<dbReference type="GO" id="GO:0016747">
    <property type="term" value="F:acyltransferase activity, transferring groups other than amino-acyl groups"/>
    <property type="evidence" value="ECO:0007669"/>
    <property type="project" value="InterPro"/>
</dbReference>
<evidence type="ECO:0000256" key="1">
    <source>
        <dbReference type="ARBA" id="ARBA00022679"/>
    </source>
</evidence>
<dbReference type="PANTHER" id="PTHR43877">
    <property type="entry name" value="AMINOALKYLPHOSPHONATE N-ACETYLTRANSFERASE-RELATED-RELATED"/>
    <property type="match status" value="1"/>
</dbReference>
<proteinExistence type="predicted"/>
<reference evidence="4 5" key="1">
    <citation type="submission" date="2013-08" db="EMBL/GenBank/DDBJ databases">
        <title>The genome sequence of Knoellia sinensis.</title>
        <authorList>
            <person name="Zhu W."/>
            <person name="Wang G."/>
        </authorList>
    </citation>
    <scope>NUCLEOTIDE SEQUENCE [LARGE SCALE GENOMIC DNA]</scope>
    <source>
        <strain evidence="4 5">KCTC 19936</strain>
    </source>
</reference>
<evidence type="ECO:0000313" key="4">
    <source>
        <dbReference type="EMBL" id="KGN34659.1"/>
    </source>
</evidence>
<feature type="domain" description="N-acetyltransferase" evidence="3">
    <location>
        <begin position="180"/>
        <end position="345"/>
    </location>
</feature>